<dbReference type="Gene3D" id="3.30.930.10">
    <property type="entry name" value="Bira Bifunctional Protein, Domain 2"/>
    <property type="match status" value="1"/>
</dbReference>
<reference evidence="7 8" key="1">
    <citation type="journal article" date="2020" name="IScience">
        <title>Genome Sequencing of the Endangered Kingdonia uniflora (Circaeasteraceae, Ranunculales) Reveals Potential Mechanisms of Evolutionary Specialization.</title>
        <authorList>
            <person name="Sun Y."/>
            <person name="Deng T."/>
            <person name="Zhang A."/>
            <person name="Moore M.J."/>
            <person name="Landis J.B."/>
            <person name="Lin N."/>
            <person name="Zhang H."/>
            <person name="Zhang X."/>
            <person name="Huang J."/>
            <person name="Zhang X."/>
            <person name="Sun H."/>
            <person name="Wang H."/>
        </authorList>
    </citation>
    <scope>NUCLEOTIDE SEQUENCE [LARGE SCALE GENOMIC DNA]</scope>
    <source>
        <strain evidence="7">TB1705</strain>
        <tissue evidence="7">Leaf</tissue>
    </source>
</reference>
<evidence type="ECO:0000256" key="1">
    <source>
        <dbReference type="ARBA" id="ARBA00004821"/>
    </source>
</evidence>
<dbReference type="EC" id="2.3.1.181" evidence="3"/>
<accession>A0A7J7LJH3</accession>
<dbReference type="InterPro" id="IPR004143">
    <property type="entry name" value="BPL_LPL_catalytic"/>
</dbReference>
<evidence type="ECO:0000256" key="2">
    <source>
        <dbReference type="ARBA" id="ARBA00007907"/>
    </source>
</evidence>
<dbReference type="HAMAP" id="MF_00013">
    <property type="entry name" value="LipB"/>
    <property type="match status" value="1"/>
</dbReference>
<dbReference type="AlphaFoldDB" id="A0A7J7LJH3"/>
<evidence type="ECO:0000256" key="5">
    <source>
        <dbReference type="ARBA" id="ARBA00023315"/>
    </source>
</evidence>
<dbReference type="InterPro" id="IPR020605">
    <property type="entry name" value="Octanoyltransferase_CS"/>
</dbReference>
<evidence type="ECO:0000313" key="7">
    <source>
        <dbReference type="EMBL" id="KAF6142674.1"/>
    </source>
</evidence>
<protein>
    <recommendedName>
        <fullName evidence="3">lipoyl(octanoyl) transferase</fullName>
        <ecNumber evidence="3">2.3.1.181</ecNumber>
    </recommendedName>
</protein>
<gene>
    <name evidence="7" type="ORF">GIB67_015160</name>
</gene>
<dbReference type="Pfam" id="PF21948">
    <property type="entry name" value="LplA-B_cat"/>
    <property type="match status" value="1"/>
</dbReference>
<dbReference type="SUPFAM" id="SSF55681">
    <property type="entry name" value="Class II aaRS and biotin synthetases"/>
    <property type="match status" value="1"/>
</dbReference>
<dbReference type="PANTHER" id="PTHR10993">
    <property type="entry name" value="OCTANOYLTRANSFERASE"/>
    <property type="match status" value="1"/>
</dbReference>
<evidence type="ECO:0000313" key="8">
    <source>
        <dbReference type="Proteomes" id="UP000541444"/>
    </source>
</evidence>
<dbReference type="CDD" id="cd16444">
    <property type="entry name" value="LipB"/>
    <property type="match status" value="1"/>
</dbReference>
<comment type="caution">
    <text evidence="7">The sequence shown here is derived from an EMBL/GenBank/DDBJ whole genome shotgun (WGS) entry which is preliminary data.</text>
</comment>
<dbReference type="PROSITE" id="PS51733">
    <property type="entry name" value="BPL_LPL_CATALYTIC"/>
    <property type="match status" value="1"/>
</dbReference>
<sequence>MILCVIPGISLALPCRPHACSVRSLSESNEVGFKIPGADWKTRRETRRCEVFDLHKELVPYREAFSWQESTVRRRQALVEKGEDFSDSLIILQHPPVYTLGTKSSEKNLKFDIKDAPYDIYRTKRGGEVTYHGPGQLVMYPIMNLGYHKMCSHLYMRALEEVVIQALSITFSIEVSRREGLTGVWFGDQKLAAIGIRVASKWVTFQGLALNVTTDLTPFEYIVPCGIPDHQVGSIQRILENSKSSGETIDAGQLIEDACKSLLREFSEVFQLDLS</sequence>
<evidence type="ECO:0000256" key="4">
    <source>
        <dbReference type="ARBA" id="ARBA00022679"/>
    </source>
</evidence>
<dbReference type="OrthoDB" id="19908at2759"/>
<keyword evidence="8" id="KW-1185">Reference proteome</keyword>
<dbReference type="Proteomes" id="UP000541444">
    <property type="component" value="Unassembled WGS sequence"/>
</dbReference>
<keyword evidence="5" id="KW-0012">Acyltransferase</keyword>
<feature type="domain" description="BPL/LPL catalytic" evidence="6">
    <location>
        <begin position="83"/>
        <end position="274"/>
    </location>
</feature>
<comment type="pathway">
    <text evidence="1">Protein modification; protein lipoylation via endogenous pathway; protein N(6)-(lipoyl)lysine from octanoyl-[acyl-carrier-protein]: step 1/2.</text>
</comment>
<dbReference type="GO" id="GO:0009249">
    <property type="term" value="P:protein lipoylation"/>
    <property type="evidence" value="ECO:0007669"/>
    <property type="project" value="InterPro"/>
</dbReference>
<evidence type="ECO:0000259" key="6">
    <source>
        <dbReference type="PROSITE" id="PS51733"/>
    </source>
</evidence>
<proteinExistence type="inferred from homology"/>
<dbReference type="InterPro" id="IPR000544">
    <property type="entry name" value="Octanoyltransferase"/>
</dbReference>
<dbReference type="PROSITE" id="PS01313">
    <property type="entry name" value="LIPB"/>
    <property type="match status" value="1"/>
</dbReference>
<dbReference type="UniPathway" id="UPA00538">
    <property type="reaction ID" value="UER00592"/>
</dbReference>
<name>A0A7J7LJH3_9MAGN</name>
<dbReference type="InterPro" id="IPR045864">
    <property type="entry name" value="aa-tRNA-synth_II/BPL/LPL"/>
</dbReference>
<dbReference type="GO" id="GO:0033819">
    <property type="term" value="F:lipoyl(octanoyl) transferase activity"/>
    <property type="evidence" value="ECO:0007669"/>
    <property type="project" value="UniProtKB-EC"/>
</dbReference>
<dbReference type="EMBL" id="JACGCM010002249">
    <property type="protein sequence ID" value="KAF6142674.1"/>
    <property type="molecule type" value="Genomic_DNA"/>
</dbReference>
<dbReference type="NCBIfam" id="TIGR00214">
    <property type="entry name" value="lipB"/>
    <property type="match status" value="1"/>
</dbReference>
<dbReference type="PANTHER" id="PTHR10993:SF7">
    <property type="entry name" value="LIPOYLTRANSFERASE 2, MITOCHONDRIAL-RELATED"/>
    <property type="match status" value="1"/>
</dbReference>
<organism evidence="7 8">
    <name type="scientific">Kingdonia uniflora</name>
    <dbReference type="NCBI Taxonomy" id="39325"/>
    <lineage>
        <taxon>Eukaryota</taxon>
        <taxon>Viridiplantae</taxon>
        <taxon>Streptophyta</taxon>
        <taxon>Embryophyta</taxon>
        <taxon>Tracheophyta</taxon>
        <taxon>Spermatophyta</taxon>
        <taxon>Magnoliopsida</taxon>
        <taxon>Ranunculales</taxon>
        <taxon>Circaeasteraceae</taxon>
        <taxon>Kingdonia</taxon>
    </lineage>
</organism>
<evidence type="ECO:0000256" key="3">
    <source>
        <dbReference type="ARBA" id="ARBA00012334"/>
    </source>
</evidence>
<keyword evidence="4" id="KW-0808">Transferase</keyword>
<comment type="similarity">
    <text evidence="2">Belongs to the LipB family.</text>
</comment>